<keyword evidence="3" id="KW-1185">Reference proteome</keyword>
<comment type="caution">
    <text evidence="2">The sequence shown here is derived from an EMBL/GenBank/DDBJ whole genome shotgun (WGS) entry which is preliminary data.</text>
</comment>
<gene>
    <name evidence="2" type="ORF">D1O30_08845</name>
</gene>
<dbReference type="AlphaFoldDB" id="A0A3M9XN42"/>
<feature type="chain" id="PRO_5018038117" evidence="1">
    <location>
        <begin position="22"/>
        <end position="228"/>
    </location>
</feature>
<accession>A0A3M9XN42</accession>
<sequence length="228" mass="25393">MRLRLGLALLAASLMPIPAAAEPWRDGFVSRIEALALMQTLNASLLASRSATATLEKWCADHKMSAEPKIVARRVGGIEQQPSAETRRRLDVSDEEPVNYRRVQLACGDHVLSEADNWYVPGRLSDEMNRTLEMTDTPFGKAIAPLQPFRRTIEMKMRWSPLPEGWELSALPTASPEKASGALAIPHDLFEHTAVVYARDQRPLSEVHETYTREVLDFPAPLAGAPRE</sequence>
<dbReference type="Proteomes" id="UP000268623">
    <property type="component" value="Unassembled WGS sequence"/>
</dbReference>
<name>A0A3M9XN42_9HYPH</name>
<keyword evidence="1" id="KW-0732">Signal</keyword>
<dbReference type="EMBL" id="QWDD01000001">
    <property type="protein sequence ID" value="RNJ49693.1"/>
    <property type="molecule type" value="Genomic_DNA"/>
</dbReference>
<dbReference type="InterPro" id="IPR028978">
    <property type="entry name" value="Chorismate_lyase_/UTRA_dom_sf"/>
</dbReference>
<evidence type="ECO:0000313" key="3">
    <source>
        <dbReference type="Proteomes" id="UP000268623"/>
    </source>
</evidence>
<dbReference type="SUPFAM" id="SSF64288">
    <property type="entry name" value="Chorismate lyase-like"/>
    <property type="match status" value="1"/>
</dbReference>
<organism evidence="2 3">
    <name type="scientific">Methylocystis hirsuta</name>
    <dbReference type="NCBI Taxonomy" id="369798"/>
    <lineage>
        <taxon>Bacteria</taxon>
        <taxon>Pseudomonadati</taxon>
        <taxon>Pseudomonadota</taxon>
        <taxon>Alphaproteobacteria</taxon>
        <taxon>Hyphomicrobiales</taxon>
        <taxon>Methylocystaceae</taxon>
        <taxon>Methylocystis</taxon>
    </lineage>
</organism>
<feature type="signal peptide" evidence="1">
    <location>
        <begin position="1"/>
        <end position="21"/>
    </location>
</feature>
<protein>
    <submittedName>
        <fullName evidence="2">Uncharacterized protein</fullName>
    </submittedName>
</protein>
<dbReference type="OrthoDB" id="7862147at2"/>
<evidence type="ECO:0000256" key="1">
    <source>
        <dbReference type="SAM" id="SignalP"/>
    </source>
</evidence>
<proteinExistence type="predicted"/>
<dbReference type="RefSeq" id="WP_123175662.1">
    <property type="nucleotide sequence ID" value="NZ_QWDD01000001.1"/>
</dbReference>
<reference evidence="2 3" key="1">
    <citation type="submission" date="2018-08" db="EMBL/GenBank/DDBJ databases">
        <title>Genome sequence of Methylocystis hirsuta CSC1, a methanotroph able to accumulate PHAs.</title>
        <authorList>
            <person name="Bordel S."/>
            <person name="Rodriguez E."/>
            <person name="Gancedo J."/>
            <person name="Munoz R."/>
        </authorList>
    </citation>
    <scope>NUCLEOTIDE SEQUENCE [LARGE SCALE GENOMIC DNA]</scope>
    <source>
        <strain evidence="2 3">CSC1</strain>
    </source>
</reference>
<evidence type="ECO:0000313" key="2">
    <source>
        <dbReference type="EMBL" id="RNJ49693.1"/>
    </source>
</evidence>
<dbReference type="Gene3D" id="3.40.1410.10">
    <property type="entry name" value="Chorismate lyase-like"/>
    <property type="match status" value="1"/>
</dbReference>